<gene>
    <name evidence="3" type="ORF">BOX37_23385</name>
</gene>
<evidence type="ECO:0000313" key="3">
    <source>
        <dbReference type="EMBL" id="APE36386.1"/>
    </source>
</evidence>
<dbReference type="EMBL" id="CP018082">
    <property type="protein sequence ID" value="APE36386.1"/>
    <property type="molecule type" value="Genomic_DNA"/>
</dbReference>
<evidence type="ECO:0000313" key="4">
    <source>
        <dbReference type="Proteomes" id="UP000183810"/>
    </source>
</evidence>
<feature type="region of interest" description="Disordered" evidence="1">
    <location>
        <begin position="106"/>
        <end position="126"/>
    </location>
</feature>
<dbReference type="GO" id="GO:0016491">
    <property type="term" value="F:oxidoreductase activity"/>
    <property type="evidence" value="ECO:0007669"/>
    <property type="project" value="InterPro"/>
</dbReference>
<feature type="domain" description="Amine oxidase" evidence="2">
    <location>
        <begin position="41"/>
        <end position="109"/>
    </location>
</feature>
<dbReference type="SUPFAM" id="SSF51905">
    <property type="entry name" value="FAD/NAD(P)-binding domain"/>
    <property type="match status" value="1"/>
</dbReference>
<dbReference type="Gene3D" id="3.50.50.60">
    <property type="entry name" value="FAD/NAD(P)-binding domain"/>
    <property type="match status" value="1"/>
</dbReference>
<dbReference type="Pfam" id="PF01593">
    <property type="entry name" value="Amino_oxidase"/>
    <property type="match status" value="1"/>
</dbReference>
<dbReference type="AlphaFoldDB" id="A0A1J0VWJ9"/>
<dbReference type="Proteomes" id="UP000183810">
    <property type="component" value="Chromosome"/>
</dbReference>
<dbReference type="OrthoDB" id="7849608at2"/>
<sequence>MTPNSAAARRDCCPVPAEDRFGRFQDDSGFAVRPVDHFPGLAGSAAAVWLAEAGGQVTLLERRGRLGGRTQAMRVAEVDDLADNGQHVVASGYRSLWRYLDSVGTRRGTARPACGSRMARRSRPTQ</sequence>
<accession>A0A1J0VWJ9</accession>
<evidence type="ECO:0000256" key="1">
    <source>
        <dbReference type="SAM" id="MobiDB-lite"/>
    </source>
</evidence>
<name>A0A1J0VWJ9_9NOCA</name>
<dbReference type="KEGG" id="nsl:BOX37_23385"/>
<dbReference type="InterPro" id="IPR036188">
    <property type="entry name" value="FAD/NAD-bd_sf"/>
</dbReference>
<proteinExistence type="predicted"/>
<organism evidence="3 4">
    <name type="scientific">Nocardia mangyaensis</name>
    <dbReference type="NCBI Taxonomy" id="2213200"/>
    <lineage>
        <taxon>Bacteria</taxon>
        <taxon>Bacillati</taxon>
        <taxon>Actinomycetota</taxon>
        <taxon>Actinomycetes</taxon>
        <taxon>Mycobacteriales</taxon>
        <taxon>Nocardiaceae</taxon>
        <taxon>Nocardia</taxon>
    </lineage>
</organism>
<protein>
    <recommendedName>
        <fullName evidence="2">Amine oxidase domain-containing protein</fullName>
    </recommendedName>
</protein>
<reference evidence="3" key="1">
    <citation type="submission" date="2016-11" db="EMBL/GenBank/DDBJ databases">
        <authorList>
            <person name="Jaros S."/>
            <person name="Januszkiewicz K."/>
            <person name="Wedrychowicz H."/>
        </authorList>
    </citation>
    <scope>NUCLEOTIDE SEQUENCE [LARGE SCALE GENOMIC DNA]</scope>
    <source>
        <strain evidence="3">Y48</strain>
    </source>
</reference>
<dbReference type="InterPro" id="IPR002937">
    <property type="entry name" value="Amino_oxidase"/>
</dbReference>
<keyword evidence="4" id="KW-1185">Reference proteome</keyword>
<evidence type="ECO:0000259" key="2">
    <source>
        <dbReference type="Pfam" id="PF01593"/>
    </source>
</evidence>